<gene>
    <name evidence="3" type="ORF">FKY71_17215</name>
</gene>
<dbReference type="PROSITE" id="PS50943">
    <property type="entry name" value="HTH_CROC1"/>
    <property type="match status" value="1"/>
</dbReference>
<reference evidence="3 4" key="1">
    <citation type="submission" date="2019-06" db="EMBL/GenBank/DDBJ databases">
        <title>Metagenome assembled Genome of Spiribacter salinus SL48-SHIP from the microbial mat of Salt Lake 48 (Novosibirsk region, Russia).</title>
        <authorList>
            <person name="Shipova A."/>
            <person name="Rozanov A.S."/>
            <person name="Bryanskaya A.V."/>
            <person name="Peltek S.E."/>
        </authorList>
    </citation>
    <scope>NUCLEOTIDE SEQUENCE [LARGE SCALE GENOMIC DNA]</scope>
    <source>
        <strain evidence="3">SL48-SHIP-2</strain>
    </source>
</reference>
<comment type="caution">
    <text evidence="3">The sequence shown here is derived from an EMBL/GenBank/DDBJ whole genome shotgun (WGS) entry which is preliminary data.</text>
</comment>
<accession>A0A540VEZ7</accession>
<dbReference type="GO" id="GO:0003700">
    <property type="term" value="F:DNA-binding transcription factor activity"/>
    <property type="evidence" value="ECO:0007669"/>
    <property type="project" value="TreeGrafter"/>
</dbReference>
<name>A0A540VEZ7_9GAMM</name>
<dbReference type="InterPro" id="IPR050807">
    <property type="entry name" value="TransReg_Diox_bact_type"/>
</dbReference>
<evidence type="ECO:0000259" key="2">
    <source>
        <dbReference type="PROSITE" id="PS50943"/>
    </source>
</evidence>
<evidence type="ECO:0000313" key="4">
    <source>
        <dbReference type="Proteomes" id="UP000315400"/>
    </source>
</evidence>
<feature type="domain" description="HTH cro/C1-type" evidence="2">
    <location>
        <begin position="15"/>
        <end position="69"/>
    </location>
</feature>
<dbReference type="PANTHER" id="PTHR46797:SF1">
    <property type="entry name" value="METHYLPHOSPHONATE SYNTHASE"/>
    <property type="match status" value="1"/>
</dbReference>
<dbReference type="PANTHER" id="PTHR46797">
    <property type="entry name" value="HTH-TYPE TRANSCRIPTIONAL REGULATOR"/>
    <property type="match status" value="1"/>
</dbReference>
<dbReference type="SUPFAM" id="SSF47413">
    <property type="entry name" value="lambda repressor-like DNA-binding domains"/>
    <property type="match status" value="1"/>
</dbReference>
<dbReference type="Gene3D" id="1.10.260.40">
    <property type="entry name" value="lambda repressor-like DNA-binding domains"/>
    <property type="match status" value="1"/>
</dbReference>
<evidence type="ECO:0000313" key="3">
    <source>
        <dbReference type="EMBL" id="TQE95331.1"/>
    </source>
</evidence>
<evidence type="ECO:0000256" key="1">
    <source>
        <dbReference type="ARBA" id="ARBA00023125"/>
    </source>
</evidence>
<dbReference type="GO" id="GO:0003677">
    <property type="term" value="F:DNA binding"/>
    <property type="evidence" value="ECO:0007669"/>
    <property type="project" value="UniProtKB-KW"/>
</dbReference>
<protein>
    <submittedName>
        <fullName evidence="3">Helix-turn-helix transcriptional regulator</fullName>
    </submittedName>
</protein>
<dbReference type="GO" id="GO:0005829">
    <property type="term" value="C:cytosol"/>
    <property type="evidence" value="ECO:0007669"/>
    <property type="project" value="TreeGrafter"/>
</dbReference>
<dbReference type="EMBL" id="VIFK01000386">
    <property type="protein sequence ID" value="TQE95331.1"/>
    <property type="molecule type" value="Genomic_DNA"/>
</dbReference>
<dbReference type="Pfam" id="PF01381">
    <property type="entry name" value="HTH_3"/>
    <property type="match status" value="1"/>
</dbReference>
<dbReference type="AlphaFoldDB" id="A0A540VEZ7"/>
<sequence length="123" mass="14027">MPRTPQKRTVFGRRLHAIRQARGMTQVALAEAAGMSQRMVSHYECEIENPTAEMVVRLAKALKVSTDELLGVRTPRKIDEGPNLNPQLRRYWKRVQQLAQLPERDQRSVLRMLDNTIKAHGGG</sequence>
<dbReference type="InterPro" id="IPR010982">
    <property type="entry name" value="Lambda_DNA-bd_dom_sf"/>
</dbReference>
<dbReference type="InterPro" id="IPR001387">
    <property type="entry name" value="Cro/C1-type_HTH"/>
</dbReference>
<proteinExistence type="predicted"/>
<dbReference type="SMART" id="SM00530">
    <property type="entry name" value="HTH_XRE"/>
    <property type="match status" value="1"/>
</dbReference>
<keyword evidence="1" id="KW-0238">DNA-binding</keyword>
<dbReference type="CDD" id="cd00093">
    <property type="entry name" value="HTH_XRE"/>
    <property type="match status" value="1"/>
</dbReference>
<organism evidence="3 4">
    <name type="scientific">Spiribacter salinus</name>
    <dbReference type="NCBI Taxonomy" id="1335746"/>
    <lineage>
        <taxon>Bacteria</taxon>
        <taxon>Pseudomonadati</taxon>
        <taxon>Pseudomonadota</taxon>
        <taxon>Gammaproteobacteria</taxon>
        <taxon>Chromatiales</taxon>
        <taxon>Ectothiorhodospiraceae</taxon>
        <taxon>Spiribacter</taxon>
    </lineage>
</organism>
<dbReference type="Proteomes" id="UP000315400">
    <property type="component" value="Unassembled WGS sequence"/>
</dbReference>